<evidence type="ECO:0000256" key="2">
    <source>
        <dbReference type="SAM" id="SignalP"/>
    </source>
</evidence>
<name>A0A1H9JZB2_9ACTN</name>
<feature type="compositionally biased region" description="Gly residues" evidence="1">
    <location>
        <begin position="51"/>
        <end position="62"/>
    </location>
</feature>
<dbReference type="AlphaFoldDB" id="A0A1H9JZB2"/>
<dbReference type="STRING" id="403935.SAMN05216481_12024"/>
<feature type="signal peptide" evidence="2">
    <location>
        <begin position="1"/>
        <end position="48"/>
    </location>
</feature>
<reference evidence="3 4" key="1">
    <citation type="submission" date="2016-10" db="EMBL/GenBank/DDBJ databases">
        <authorList>
            <person name="de Groot N.N."/>
        </authorList>
    </citation>
    <scope>NUCLEOTIDE SEQUENCE [LARGE SCALE GENOMIC DNA]</scope>
    <source>
        <strain evidence="3 4">CGMCC 4.3519</strain>
    </source>
</reference>
<evidence type="ECO:0008006" key="5">
    <source>
        <dbReference type="Google" id="ProtNLM"/>
    </source>
</evidence>
<keyword evidence="2" id="KW-0732">Signal</keyword>
<evidence type="ECO:0000313" key="4">
    <source>
        <dbReference type="Proteomes" id="UP000199055"/>
    </source>
</evidence>
<feature type="region of interest" description="Disordered" evidence="1">
    <location>
        <begin position="50"/>
        <end position="71"/>
    </location>
</feature>
<dbReference type="RefSeq" id="WP_093663073.1">
    <property type="nucleotide sequence ID" value="NZ_FOET01000020.1"/>
</dbReference>
<evidence type="ECO:0000313" key="3">
    <source>
        <dbReference type="EMBL" id="SEQ92316.1"/>
    </source>
</evidence>
<dbReference type="PROSITE" id="PS51318">
    <property type="entry name" value="TAT"/>
    <property type="match status" value="1"/>
</dbReference>
<dbReference type="InterPro" id="IPR006311">
    <property type="entry name" value="TAT_signal"/>
</dbReference>
<dbReference type="EMBL" id="FOET01000020">
    <property type="protein sequence ID" value="SEQ92316.1"/>
    <property type="molecule type" value="Genomic_DNA"/>
</dbReference>
<proteinExistence type="predicted"/>
<sequence length="220" mass="21302">MQSPRPHAPARTRCRRARRARRTLAAGTAAAALALTAAPVVTVVAASAAEDGGGGGGGGQDAGQGLTLTPARAGGDGGGALGVRAVCEAGGAGGVVSSPAFERTVALERADDRPARERHATAPLREGLAVGGSYPVVAVCGTGELLSASFVHTGVAAESGAGSSPAAAFGGAAALAGLAAGAVLLRHRAGALSAVRRLRRIGGRQVGGRRIGGGRVSDRP</sequence>
<accession>A0A1H9JZB2</accession>
<evidence type="ECO:0000256" key="1">
    <source>
        <dbReference type="SAM" id="MobiDB-lite"/>
    </source>
</evidence>
<dbReference type="Proteomes" id="UP000199055">
    <property type="component" value="Unassembled WGS sequence"/>
</dbReference>
<protein>
    <recommendedName>
        <fullName evidence="5">MYXO-CTERM domain-containing protein</fullName>
    </recommendedName>
</protein>
<feature type="chain" id="PRO_5011611528" description="MYXO-CTERM domain-containing protein" evidence="2">
    <location>
        <begin position="49"/>
        <end position="220"/>
    </location>
</feature>
<organism evidence="3 4">
    <name type="scientific">Streptomyces radiopugnans</name>
    <dbReference type="NCBI Taxonomy" id="403935"/>
    <lineage>
        <taxon>Bacteria</taxon>
        <taxon>Bacillati</taxon>
        <taxon>Actinomycetota</taxon>
        <taxon>Actinomycetes</taxon>
        <taxon>Kitasatosporales</taxon>
        <taxon>Streptomycetaceae</taxon>
        <taxon>Streptomyces</taxon>
    </lineage>
</organism>
<keyword evidence="4" id="KW-1185">Reference proteome</keyword>
<gene>
    <name evidence="3" type="ORF">SAMN05216481_12024</name>
</gene>